<proteinExistence type="predicted"/>
<dbReference type="Proteomes" id="UP000235371">
    <property type="component" value="Unassembled WGS sequence"/>
</dbReference>
<sequence>MLSRFPEPSTCLPHLNSPAGFAGTCSPTANLKATESEKWRNARVVRPCIGSGTDSRSQELDLLATAHAPVPGLLPNYTFSMKINKDPKDARSRYNLQRHLPRSFFREGKVWKWEDGTVQTFKIGAGAAFQASSVQYSKLFAQRIGAASKRVLPAQTPGLWASGSGSGFGSGDRQLPSAPPSTLIHLQYLLSIAPCCNFCHLQNPNNLVLDTLAPKL</sequence>
<accession>A0A2J6SQ80</accession>
<evidence type="ECO:0000313" key="2">
    <source>
        <dbReference type="Proteomes" id="UP000235371"/>
    </source>
</evidence>
<dbReference type="EMBL" id="KZ613895">
    <property type="protein sequence ID" value="PMD52900.1"/>
    <property type="molecule type" value="Genomic_DNA"/>
</dbReference>
<reference evidence="1 2" key="1">
    <citation type="submission" date="2016-04" db="EMBL/GenBank/DDBJ databases">
        <title>A degradative enzymes factory behind the ericoid mycorrhizal symbiosis.</title>
        <authorList>
            <consortium name="DOE Joint Genome Institute"/>
            <person name="Martino E."/>
            <person name="Morin E."/>
            <person name="Grelet G."/>
            <person name="Kuo A."/>
            <person name="Kohler A."/>
            <person name="Daghino S."/>
            <person name="Barry K."/>
            <person name="Choi C."/>
            <person name="Cichocki N."/>
            <person name="Clum A."/>
            <person name="Copeland A."/>
            <person name="Hainaut M."/>
            <person name="Haridas S."/>
            <person name="Labutti K."/>
            <person name="Lindquist E."/>
            <person name="Lipzen A."/>
            <person name="Khouja H.-R."/>
            <person name="Murat C."/>
            <person name="Ohm R."/>
            <person name="Olson A."/>
            <person name="Spatafora J."/>
            <person name="Veneault-Fourrey C."/>
            <person name="Henrissat B."/>
            <person name="Grigoriev I."/>
            <person name="Martin F."/>
            <person name="Perotto S."/>
        </authorList>
    </citation>
    <scope>NUCLEOTIDE SEQUENCE [LARGE SCALE GENOMIC DNA]</scope>
    <source>
        <strain evidence="1 2">E</strain>
    </source>
</reference>
<gene>
    <name evidence="1" type="ORF">K444DRAFT_704405</name>
</gene>
<dbReference type="RefSeq" id="XP_024729804.1">
    <property type="nucleotide sequence ID" value="XM_024888084.1"/>
</dbReference>
<evidence type="ECO:0000313" key="1">
    <source>
        <dbReference type="EMBL" id="PMD52900.1"/>
    </source>
</evidence>
<dbReference type="GeneID" id="36596160"/>
<dbReference type="OrthoDB" id="10643051at2759"/>
<name>A0A2J6SQ80_9HELO</name>
<dbReference type="InParanoid" id="A0A2J6SQ80"/>
<dbReference type="AlphaFoldDB" id="A0A2J6SQ80"/>
<organism evidence="1 2">
    <name type="scientific">Hyaloscypha bicolor E</name>
    <dbReference type="NCBI Taxonomy" id="1095630"/>
    <lineage>
        <taxon>Eukaryota</taxon>
        <taxon>Fungi</taxon>
        <taxon>Dikarya</taxon>
        <taxon>Ascomycota</taxon>
        <taxon>Pezizomycotina</taxon>
        <taxon>Leotiomycetes</taxon>
        <taxon>Helotiales</taxon>
        <taxon>Hyaloscyphaceae</taxon>
        <taxon>Hyaloscypha</taxon>
        <taxon>Hyaloscypha bicolor</taxon>
    </lineage>
</organism>
<keyword evidence="2" id="KW-1185">Reference proteome</keyword>
<protein>
    <submittedName>
        <fullName evidence="1">Uncharacterized protein</fullName>
    </submittedName>
</protein>